<accession>A0ABW4K4X3</accession>
<dbReference type="EMBL" id="JBHUER010000004">
    <property type="protein sequence ID" value="MFD1702787.1"/>
    <property type="molecule type" value="Genomic_DNA"/>
</dbReference>
<name>A0ABW4K4X3_9HYPH</name>
<dbReference type="RefSeq" id="WP_378798393.1">
    <property type="nucleotide sequence ID" value="NZ_JBHUER010000004.1"/>
</dbReference>
<evidence type="ECO:0000313" key="3">
    <source>
        <dbReference type="Proteomes" id="UP001597308"/>
    </source>
</evidence>
<feature type="domain" description="DUF6985" evidence="1">
    <location>
        <begin position="16"/>
        <end position="156"/>
    </location>
</feature>
<dbReference type="InterPro" id="IPR054254">
    <property type="entry name" value="DUF6985"/>
</dbReference>
<evidence type="ECO:0000259" key="1">
    <source>
        <dbReference type="Pfam" id="PF22481"/>
    </source>
</evidence>
<comment type="caution">
    <text evidence="2">The sequence shown here is derived from an EMBL/GenBank/DDBJ whole genome shotgun (WGS) entry which is preliminary data.</text>
</comment>
<evidence type="ECO:0000313" key="2">
    <source>
        <dbReference type="EMBL" id="MFD1702787.1"/>
    </source>
</evidence>
<gene>
    <name evidence="2" type="ORF">ACFSCV_07195</name>
</gene>
<organism evidence="2 3">
    <name type="scientific">Methylopila henanensis</name>
    <dbReference type="NCBI Taxonomy" id="873516"/>
    <lineage>
        <taxon>Bacteria</taxon>
        <taxon>Pseudomonadati</taxon>
        <taxon>Pseudomonadota</taxon>
        <taxon>Alphaproteobacteria</taxon>
        <taxon>Hyphomicrobiales</taxon>
        <taxon>Methylopilaceae</taxon>
        <taxon>Methylopila</taxon>
    </lineage>
</organism>
<dbReference type="Proteomes" id="UP001597308">
    <property type="component" value="Unassembled WGS sequence"/>
</dbReference>
<proteinExistence type="predicted"/>
<keyword evidence="3" id="KW-1185">Reference proteome</keyword>
<dbReference type="Pfam" id="PF22481">
    <property type="entry name" value="DUF6985"/>
    <property type="match status" value="1"/>
</dbReference>
<sequence length="188" mass="21355">MSRRERLNQSQGASIQWRTKETPMVHVPYFDNAEVELFDDFDESDVQAAEALAAFLTLTPADRLKDSRHVFAYYRDFHEAVGGEDWLDAEMGVPEKPEDIWDHVTPNEVGVWKGRGEDKHTYIFVEANCAWEAEHGLLLVWRDGKVLNKAGGFDGHPTNSRAYADDTMADVVYSASNADYTTRLDPQD</sequence>
<reference evidence="3" key="1">
    <citation type="journal article" date="2019" name="Int. J. Syst. Evol. Microbiol.">
        <title>The Global Catalogue of Microorganisms (GCM) 10K type strain sequencing project: providing services to taxonomists for standard genome sequencing and annotation.</title>
        <authorList>
            <consortium name="The Broad Institute Genomics Platform"/>
            <consortium name="The Broad Institute Genome Sequencing Center for Infectious Disease"/>
            <person name="Wu L."/>
            <person name="Ma J."/>
        </authorList>
    </citation>
    <scope>NUCLEOTIDE SEQUENCE [LARGE SCALE GENOMIC DNA]</scope>
    <source>
        <strain evidence="3">KCTC 23707</strain>
    </source>
</reference>
<protein>
    <submittedName>
        <fullName evidence="2">DUF6985 domain-containing protein</fullName>
    </submittedName>
</protein>